<evidence type="ECO:0000256" key="1">
    <source>
        <dbReference type="ARBA" id="ARBA00004123"/>
    </source>
</evidence>
<dbReference type="SMART" id="SM00570">
    <property type="entry name" value="AWS"/>
    <property type="match status" value="1"/>
</dbReference>
<evidence type="ECO:0000259" key="12">
    <source>
        <dbReference type="PROSITE" id="PS50280"/>
    </source>
</evidence>
<feature type="region of interest" description="Disordered" evidence="11">
    <location>
        <begin position="458"/>
        <end position="562"/>
    </location>
</feature>
<dbReference type="InterPro" id="IPR006560">
    <property type="entry name" value="AWS_dom"/>
</dbReference>
<dbReference type="PANTHER" id="PTHR22884">
    <property type="entry name" value="SET DOMAIN PROTEINS"/>
    <property type="match status" value="1"/>
</dbReference>
<feature type="domain" description="Post-SET" evidence="13">
    <location>
        <begin position="219"/>
        <end position="235"/>
    </location>
</feature>
<name>A0A316VDC8_9BASI</name>
<dbReference type="InterPro" id="IPR044437">
    <property type="entry name" value="SETD2/Set2_SET"/>
</dbReference>
<dbReference type="InParanoid" id="A0A316VDC8"/>
<evidence type="ECO:0000259" key="13">
    <source>
        <dbReference type="PROSITE" id="PS50868"/>
    </source>
</evidence>
<dbReference type="InterPro" id="IPR013257">
    <property type="entry name" value="SRI"/>
</dbReference>
<dbReference type="Pfam" id="PF17907">
    <property type="entry name" value="AWS"/>
    <property type="match status" value="1"/>
</dbReference>
<dbReference type="GeneID" id="37017813"/>
<feature type="compositionally biased region" description="Basic and acidic residues" evidence="11">
    <location>
        <begin position="466"/>
        <end position="505"/>
    </location>
</feature>
<dbReference type="Gene3D" id="2.170.270.10">
    <property type="entry name" value="SET domain"/>
    <property type="match status" value="1"/>
</dbReference>
<feature type="non-terminal residue" evidence="15">
    <location>
        <position position="665"/>
    </location>
</feature>
<dbReference type="PROSITE" id="PS50280">
    <property type="entry name" value="SET"/>
    <property type="match status" value="1"/>
</dbReference>
<keyword evidence="5" id="KW-0489">Methyltransferase</keyword>
<dbReference type="SMART" id="SM00508">
    <property type="entry name" value="PostSET"/>
    <property type="match status" value="1"/>
</dbReference>
<dbReference type="PROSITE" id="PS51215">
    <property type="entry name" value="AWS"/>
    <property type="match status" value="1"/>
</dbReference>
<feature type="domain" description="SET" evidence="12">
    <location>
        <begin position="95"/>
        <end position="212"/>
    </location>
</feature>
<dbReference type="OrthoDB" id="422362at2759"/>
<keyword evidence="8" id="KW-0805">Transcription regulation</keyword>
<evidence type="ECO:0000256" key="3">
    <source>
        <dbReference type="ARBA" id="ARBA00012178"/>
    </source>
</evidence>
<dbReference type="PROSITE" id="PS50868">
    <property type="entry name" value="POST_SET"/>
    <property type="match status" value="1"/>
</dbReference>
<dbReference type="SUPFAM" id="SSF82199">
    <property type="entry name" value="SET domain"/>
    <property type="match status" value="1"/>
</dbReference>
<comment type="subcellular location">
    <subcellularLocation>
        <location evidence="2">Chromosome</location>
    </subcellularLocation>
    <subcellularLocation>
        <location evidence="1">Nucleus</location>
    </subcellularLocation>
</comment>
<reference evidence="15 16" key="1">
    <citation type="journal article" date="2018" name="Mol. Biol. Evol.">
        <title>Broad Genomic Sampling Reveals a Smut Pathogenic Ancestry of the Fungal Clade Ustilaginomycotina.</title>
        <authorList>
            <person name="Kijpornyongpan T."/>
            <person name="Mondo S.J."/>
            <person name="Barry K."/>
            <person name="Sandor L."/>
            <person name="Lee J."/>
            <person name="Lipzen A."/>
            <person name="Pangilinan J."/>
            <person name="LaButti K."/>
            <person name="Hainaut M."/>
            <person name="Henrissat B."/>
            <person name="Grigoriev I.V."/>
            <person name="Spatafora J.W."/>
            <person name="Aime M.C."/>
        </authorList>
    </citation>
    <scope>NUCLEOTIDE SEQUENCE [LARGE SCALE GENOMIC DNA]</scope>
    <source>
        <strain evidence="15 16">MCA 3882</strain>
    </source>
</reference>
<evidence type="ECO:0000313" key="16">
    <source>
        <dbReference type="Proteomes" id="UP000245771"/>
    </source>
</evidence>
<proteinExistence type="predicted"/>
<dbReference type="InterPro" id="IPR038190">
    <property type="entry name" value="SRI_sf"/>
</dbReference>
<dbReference type="FunCoup" id="A0A316VDC8">
    <property type="interactions" value="72"/>
</dbReference>
<evidence type="ECO:0000256" key="5">
    <source>
        <dbReference type="ARBA" id="ARBA00022603"/>
    </source>
</evidence>
<dbReference type="STRING" id="1280837.A0A316VDC8"/>
<dbReference type="GO" id="GO:0006355">
    <property type="term" value="P:regulation of DNA-templated transcription"/>
    <property type="evidence" value="ECO:0007669"/>
    <property type="project" value="InterPro"/>
</dbReference>
<evidence type="ECO:0000259" key="14">
    <source>
        <dbReference type="PROSITE" id="PS51215"/>
    </source>
</evidence>
<feature type="domain" description="AWS" evidence="14">
    <location>
        <begin position="38"/>
        <end position="93"/>
    </location>
</feature>
<evidence type="ECO:0000256" key="9">
    <source>
        <dbReference type="ARBA" id="ARBA00023163"/>
    </source>
</evidence>
<evidence type="ECO:0000256" key="11">
    <source>
        <dbReference type="SAM" id="MobiDB-lite"/>
    </source>
</evidence>
<feature type="non-terminal residue" evidence="15">
    <location>
        <position position="1"/>
    </location>
</feature>
<evidence type="ECO:0000256" key="2">
    <source>
        <dbReference type="ARBA" id="ARBA00004286"/>
    </source>
</evidence>
<gene>
    <name evidence="15" type="ORF">FA14DRAFT_114113</name>
</gene>
<dbReference type="InterPro" id="IPR046341">
    <property type="entry name" value="SET_dom_sf"/>
</dbReference>
<evidence type="ECO:0000256" key="6">
    <source>
        <dbReference type="ARBA" id="ARBA00022679"/>
    </source>
</evidence>
<dbReference type="GO" id="GO:0005694">
    <property type="term" value="C:chromosome"/>
    <property type="evidence" value="ECO:0007669"/>
    <property type="project" value="UniProtKB-SubCell"/>
</dbReference>
<dbReference type="InterPro" id="IPR001214">
    <property type="entry name" value="SET_dom"/>
</dbReference>
<evidence type="ECO:0000313" key="15">
    <source>
        <dbReference type="EMBL" id="PWN35572.1"/>
    </source>
</evidence>
<dbReference type="Gene3D" id="1.10.1740.100">
    <property type="entry name" value="Set2, Rpb1 interacting domain"/>
    <property type="match status" value="1"/>
</dbReference>
<dbReference type="AlphaFoldDB" id="A0A316VDC8"/>
<keyword evidence="7" id="KW-0949">S-adenosyl-L-methionine</keyword>
<evidence type="ECO:0000256" key="7">
    <source>
        <dbReference type="ARBA" id="ARBA00022691"/>
    </source>
</evidence>
<dbReference type="EMBL" id="KZ819603">
    <property type="protein sequence ID" value="PWN35572.1"/>
    <property type="molecule type" value="Genomic_DNA"/>
</dbReference>
<evidence type="ECO:0000256" key="8">
    <source>
        <dbReference type="ARBA" id="ARBA00023015"/>
    </source>
</evidence>
<dbReference type="GO" id="GO:0140955">
    <property type="term" value="F:histone H3K36 trimethyltransferase activity"/>
    <property type="evidence" value="ECO:0007669"/>
    <property type="project" value="UniProtKB-EC"/>
</dbReference>
<evidence type="ECO:0000256" key="10">
    <source>
        <dbReference type="ARBA" id="ARBA00023242"/>
    </source>
</evidence>
<keyword evidence="4" id="KW-0158">Chromosome</keyword>
<evidence type="ECO:0000256" key="4">
    <source>
        <dbReference type="ARBA" id="ARBA00022454"/>
    </source>
</evidence>
<dbReference type="GO" id="GO:0005634">
    <property type="term" value="C:nucleus"/>
    <property type="evidence" value="ECO:0007669"/>
    <property type="project" value="UniProtKB-SubCell"/>
</dbReference>
<accession>A0A316VDC8</accession>
<dbReference type="InterPro" id="IPR003616">
    <property type="entry name" value="Post-SET_dom"/>
</dbReference>
<dbReference type="SMART" id="SM00317">
    <property type="entry name" value="SET"/>
    <property type="match status" value="1"/>
</dbReference>
<dbReference type="InterPro" id="IPR050777">
    <property type="entry name" value="SET2_Histone-Lys_MeTrsfase"/>
</dbReference>
<keyword evidence="10" id="KW-0539">Nucleus</keyword>
<dbReference type="Proteomes" id="UP000245771">
    <property type="component" value="Unassembled WGS sequence"/>
</dbReference>
<feature type="compositionally biased region" description="Basic and acidic residues" evidence="11">
    <location>
        <begin position="515"/>
        <end position="526"/>
    </location>
</feature>
<dbReference type="Pfam" id="PF00856">
    <property type="entry name" value="SET"/>
    <property type="match status" value="1"/>
</dbReference>
<keyword evidence="6" id="KW-0808">Transferase</keyword>
<dbReference type="RefSeq" id="XP_025355874.1">
    <property type="nucleotide sequence ID" value="XM_025496032.1"/>
</dbReference>
<protein>
    <recommendedName>
        <fullName evidence="3">[histone H3]-lysine(36) N-trimethyltransferase</fullName>
        <ecNumber evidence="3">2.1.1.359</ecNumber>
    </recommendedName>
</protein>
<keyword evidence="16" id="KW-1185">Reference proteome</keyword>
<dbReference type="EC" id="2.1.1.359" evidence="3"/>
<dbReference type="CDD" id="cd19172">
    <property type="entry name" value="SET_SETD2"/>
    <property type="match status" value="1"/>
</dbReference>
<keyword evidence="9" id="KW-0804">Transcription</keyword>
<sequence>QTIEHLPLAKDEALRTFEEMKDNWYQNHKVGRSRGYEKEAMVCECHYRHGADDPMMACGEDAGCINRLTQVECRASDCNCGDYCQNRRFQNHEYVNVEIVQTEKKGFGLRAAQAVPTDRLIYEYIGEVVEQSEFMRRMQQYKDEGIRHYYFMMLQREEFLDATKKGGIARFINHSCNPNCYVSKWHVGKHMRMGIFSKRDIIPGEELTFNYNVDRYGNEAQTCYCGEPNCVGAIGGKTQTDIGGMDELFIDALGITEEVDRLEARGTRKKKSRHLDEDFNPTLRPMEEDEVAKMITAIRQAASNRTILQKLITRIHMTSDTDVQRNLVQLHGFVLMAGILDEWKDDKEIVLLVMGSLARWPLIARNKVVDSGVDKLVKEFSEMEDTELSSLAKDLLSAWDALEMSYRIARKENDKSSERHTLSFAQRKADDVDDVAPRVTLAEARAPNTISRRLENVAPKPLIHPGAEEESRYSGYRDHRRGNDNWQRDRRTYESEAAQRKKAEEAAAAATAEASMRRTESIEKRPSLAGMKRRSTTKLSSDKRRRTNEPSGNQEGDKESALGVAEKRLKMLLGEIVVRCMSHHKDDLDRDAFKKHAKDLTTILCEKEKRNPKVWPPAMNDRGEVKAKYLPDGFSSEKKGKIKSFANDYIRKLIAHKARKQSTNG</sequence>
<organism evidence="15 16">
    <name type="scientific">Meira miltonrushii</name>
    <dbReference type="NCBI Taxonomy" id="1280837"/>
    <lineage>
        <taxon>Eukaryota</taxon>
        <taxon>Fungi</taxon>
        <taxon>Dikarya</taxon>
        <taxon>Basidiomycota</taxon>
        <taxon>Ustilaginomycotina</taxon>
        <taxon>Exobasidiomycetes</taxon>
        <taxon>Exobasidiales</taxon>
        <taxon>Brachybasidiaceae</taxon>
        <taxon>Meira</taxon>
    </lineage>
</organism>
<dbReference type="Pfam" id="PF08236">
    <property type="entry name" value="SRI"/>
    <property type="match status" value="1"/>
</dbReference>
<dbReference type="GO" id="GO:0032259">
    <property type="term" value="P:methylation"/>
    <property type="evidence" value="ECO:0007669"/>
    <property type="project" value="UniProtKB-KW"/>
</dbReference>